<dbReference type="PROSITE" id="PS50893">
    <property type="entry name" value="ABC_TRANSPORTER_2"/>
    <property type="match status" value="1"/>
</dbReference>
<keyword evidence="7" id="KW-1185">Reference proteome</keyword>
<dbReference type="AlphaFoldDB" id="A0A1H7C818"/>
<dbReference type="CDD" id="cd03257">
    <property type="entry name" value="ABC_NikE_OppD_transporters"/>
    <property type="match status" value="1"/>
</dbReference>
<dbReference type="STRING" id="84035.SAMN05660742_12041"/>
<proteinExistence type="inferred from homology"/>
<keyword evidence="3" id="KW-0547">Nucleotide-binding</keyword>
<evidence type="ECO:0000259" key="5">
    <source>
        <dbReference type="PROSITE" id="PS50893"/>
    </source>
</evidence>
<dbReference type="PANTHER" id="PTHR43776">
    <property type="entry name" value="TRANSPORT ATP-BINDING PROTEIN"/>
    <property type="match status" value="1"/>
</dbReference>
<dbReference type="GO" id="GO:0016887">
    <property type="term" value="F:ATP hydrolysis activity"/>
    <property type="evidence" value="ECO:0007669"/>
    <property type="project" value="InterPro"/>
</dbReference>
<evidence type="ECO:0000256" key="3">
    <source>
        <dbReference type="ARBA" id="ARBA00022741"/>
    </source>
</evidence>
<dbReference type="Pfam" id="PF00005">
    <property type="entry name" value="ABC_tran"/>
    <property type="match status" value="1"/>
</dbReference>
<organism evidence="6 7">
    <name type="scientific">Propionispira arboris</name>
    <dbReference type="NCBI Taxonomy" id="84035"/>
    <lineage>
        <taxon>Bacteria</taxon>
        <taxon>Bacillati</taxon>
        <taxon>Bacillota</taxon>
        <taxon>Negativicutes</taxon>
        <taxon>Selenomonadales</taxon>
        <taxon>Selenomonadaceae</taxon>
        <taxon>Propionispira</taxon>
    </lineage>
</organism>
<dbReference type="PANTHER" id="PTHR43776:SF7">
    <property type="entry name" value="D,D-DIPEPTIDE TRANSPORT ATP-BINDING PROTEIN DDPF-RELATED"/>
    <property type="match status" value="1"/>
</dbReference>
<dbReference type="EMBL" id="FNZK01000020">
    <property type="protein sequence ID" value="SEJ86023.1"/>
    <property type="molecule type" value="Genomic_DNA"/>
</dbReference>
<dbReference type="SMART" id="SM00382">
    <property type="entry name" value="AAA"/>
    <property type="match status" value="1"/>
</dbReference>
<evidence type="ECO:0000256" key="2">
    <source>
        <dbReference type="ARBA" id="ARBA00022448"/>
    </source>
</evidence>
<evidence type="ECO:0000256" key="1">
    <source>
        <dbReference type="ARBA" id="ARBA00005417"/>
    </source>
</evidence>
<evidence type="ECO:0000256" key="4">
    <source>
        <dbReference type="ARBA" id="ARBA00022840"/>
    </source>
</evidence>
<dbReference type="SUPFAM" id="SSF52540">
    <property type="entry name" value="P-loop containing nucleoside triphosphate hydrolases"/>
    <property type="match status" value="1"/>
</dbReference>
<protein>
    <submittedName>
        <fullName evidence="6">Nickel transport system ATP-binding protein</fullName>
    </submittedName>
</protein>
<name>A0A1H7C818_9FIRM</name>
<dbReference type="RefSeq" id="WP_091834378.1">
    <property type="nucleotide sequence ID" value="NZ_FNZK01000020.1"/>
</dbReference>
<feature type="domain" description="ABC transporter" evidence="5">
    <location>
        <begin position="2"/>
        <end position="248"/>
    </location>
</feature>
<dbReference type="InterPro" id="IPR050319">
    <property type="entry name" value="ABC_transp_ATP-bind"/>
</dbReference>
<dbReference type="PROSITE" id="PS00211">
    <property type="entry name" value="ABC_TRANSPORTER_1"/>
    <property type="match status" value="1"/>
</dbReference>
<dbReference type="Gene3D" id="3.40.50.300">
    <property type="entry name" value="P-loop containing nucleotide triphosphate hydrolases"/>
    <property type="match status" value="1"/>
</dbReference>
<evidence type="ECO:0000313" key="6">
    <source>
        <dbReference type="EMBL" id="SEJ86023.1"/>
    </source>
</evidence>
<dbReference type="GO" id="GO:0055085">
    <property type="term" value="P:transmembrane transport"/>
    <property type="evidence" value="ECO:0007669"/>
    <property type="project" value="UniProtKB-ARBA"/>
</dbReference>
<dbReference type="Proteomes" id="UP000199662">
    <property type="component" value="Unassembled WGS sequence"/>
</dbReference>
<keyword evidence="2" id="KW-0813">Transport</keyword>
<dbReference type="InterPro" id="IPR003593">
    <property type="entry name" value="AAA+_ATPase"/>
</dbReference>
<gene>
    <name evidence="6" type="ORF">SAMN05660742_12041</name>
</gene>
<dbReference type="GO" id="GO:0005524">
    <property type="term" value="F:ATP binding"/>
    <property type="evidence" value="ECO:0007669"/>
    <property type="project" value="UniProtKB-KW"/>
</dbReference>
<dbReference type="InterPro" id="IPR003439">
    <property type="entry name" value="ABC_transporter-like_ATP-bd"/>
</dbReference>
<dbReference type="InterPro" id="IPR017871">
    <property type="entry name" value="ABC_transporter-like_CS"/>
</dbReference>
<reference evidence="6 7" key="1">
    <citation type="submission" date="2016-10" db="EMBL/GenBank/DDBJ databases">
        <authorList>
            <person name="de Groot N.N."/>
        </authorList>
    </citation>
    <scope>NUCLEOTIDE SEQUENCE [LARGE SCALE GENOMIC DNA]</scope>
    <source>
        <strain evidence="6 7">DSM 2179</strain>
    </source>
</reference>
<comment type="similarity">
    <text evidence="1">Belongs to the ABC transporter superfamily.</text>
</comment>
<sequence>MLKVESVYKSYKKQNCSIFSSKKQEILHDISFQLQCGECLGLIGESGSGKSTLSRLILNLERPDFGKITMEGQPIQNWLESHRGEMSVVFQDYTTSINPFFTIEESVAEPIRRSKCKYDKQVVAAMVLHLLEKVQLSSRLLMRHPHELSGGQLQRVCIARAIATQPRFVVFDEALSSLDVSAQTQTLLLLKQLKQEMNMSYLFIAHDLPTITSLCNKLLFLSKGKIVEKIEVQKISQVQTPYAKKLLASVLPFD</sequence>
<evidence type="ECO:0000313" key="7">
    <source>
        <dbReference type="Proteomes" id="UP000199662"/>
    </source>
</evidence>
<keyword evidence="4 6" id="KW-0067">ATP-binding</keyword>
<dbReference type="InterPro" id="IPR027417">
    <property type="entry name" value="P-loop_NTPase"/>
</dbReference>
<accession>A0A1H7C818</accession>